<dbReference type="EMBL" id="ANNX02000030">
    <property type="protein sequence ID" value="KYC40219.1"/>
    <property type="molecule type" value="Genomic_DNA"/>
</dbReference>
<comment type="caution">
    <text evidence="2">The sequence shown here is derived from an EMBL/GenBank/DDBJ whole genome shotgun (WGS) entry which is preliminary data.</text>
</comment>
<reference evidence="2 3" key="1">
    <citation type="journal article" date="2013" name="Genome Biol. Evol.">
        <title>Genomes of Stigonematalean cyanobacteria (subsection V) and the evolution of oxygenic photosynthesis from prokaryotes to plastids.</title>
        <authorList>
            <person name="Dagan T."/>
            <person name="Roettger M."/>
            <person name="Stucken K."/>
            <person name="Landan G."/>
            <person name="Koch R."/>
            <person name="Major P."/>
            <person name="Gould S.B."/>
            <person name="Goremykin V.V."/>
            <person name="Rippka R."/>
            <person name="Tandeau de Marsac N."/>
            <person name="Gugger M."/>
            <person name="Lockhart P.J."/>
            <person name="Allen J.F."/>
            <person name="Brune I."/>
            <person name="Maus I."/>
            <person name="Puhler A."/>
            <person name="Martin W.F."/>
        </authorList>
    </citation>
    <scope>NUCLEOTIDE SEQUENCE [LARGE SCALE GENOMIC DNA]</scope>
    <source>
        <strain evidence="2 3">PCC 7110</strain>
    </source>
</reference>
<dbReference type="AlphaFoldDB" id="A0A139X689"/>
<sequence length="540" mass="59829">MPKLPQFNPPANQNDFRSGEEEKEKAFRSRWNSNINRYTEQTLQNDPWDSVNQPTLTQYYNPLNTDIPEGIKGAVIKWTAFPNRILITFPNVGQRTQWQFADEGPSDPNYNPRGPRGWQDEYCEWSVTRNSEGKITKVMFTCENREYWYTLWDIEPAIVLRLYQELVGAQVQLEDLYLRNDNGEPIIDPETGRPAYDDRNKWNSTTTDGAVHLVSNPNALSAEIFLAGQATVLRQNSAGNPITDKNQLINCSQYGTPNRNSDPTIGASVNALVRGTGQPGSGVRISLQNPVGLYIQEPSFDTYQLPLNAPANAQPSDYWKVVRGRRRQNGEDMDFILHAVFEVPEDQGFTVSDIAINGFNIEFGSQITQTFDIALAGLPLPQITPPESFQCAGFAQQPLPRPFLLRDLELVNAAARGNLKMRIEPGTTVENVVLIAFNSDRDATIALTGAPGITATKVDFQDQNGEQIFFLTITAAPNAPLGDRSLLLTNPDGSQGPAVFGLLEVVSPGTLARTTESGTRSASAEKSPVTSIPMVKLPRR</sequence>
<accession>A0A139X689</accession>
<dbReference type="Proteomes" id="UP000076925">
    <property type="component" value="Unassembled WGS sequence"/>
</dbReference>
<feature type="region of interest" description="Disordered" evidence="1">
    <location>
        <begin position="1"/>
        <end position="24"/>
    </location>
</feature>
<gene>
    <name evidence="2" type="ORF">WA1_27160</name>
</gene>
<evidence type="ECO:0000313" key="3">
    <source>
        <dbReference type="Proteomes" id="UP000076925"/>
    </source>
</evidence>
<name>A0A139X689_9CYAN</name>
<protein>
    <submittedName>
        <fullName evidence="2">Uncharacterized protein</fullName>
    </submittedName>
</protein>
<keyword evidence="3" id="KW-1185">Reference proteome</keyword>
<evidence type="ECO:0000313" key="2">
    <source>
        <dbReference type="EMBL" id="KYC40219.1"/>
    </source>
</evidence>
<organism evidence="2 3">
    <name type="scientific">Scytonema hofmannii PCC 7110</name>
    <dbReference type="NCBI Taxonomy" id="128403"/>
    <lineage>
        <taxon>Bacteria</taxon>
        <taxon>Bacillati</taxon>
        <taxon>Cyanobacteriota</taxon>
        <taxon>Cyanophyceae</taxon>
        <taxon>Nostocales</taxon>
        <taxon>Scytonemataceae</taxon>
        <taxon>Scytonema</taxon>
    </lineage>
</organism>
<dbReference type="RefSeq" id="WP_017749954.1">
    <property type="nucleotide sequence ID" value="NZ_KQ976354.1"/>
</dbReference>
<feature type="compositionally biased region" description="Polar residues" evidence="1">
    <location>
        <begin position="512"/>
        <end position="530"/>
    </location>
</feature>
<feature type="region of interest" description="Disordered" evidence="1">
    <location>
        <begin position="512"/>
        <end position="540"/>
    </location>
</feature>
<evidence type="ECO:0000256" key="1">
    <source>
        <dbReference type="SAM" id="MobiDB-lite"/>
    </source>
</evidence>
<proteinExistence type="predicted"/>